<comment type="caution">
    <text evidence="10">Lacks conserved residue(s) required for the propagation of feature annotation.</text>
</comment>
<evidence type="ECO:0000256" key="8">
    <source>
        <dbReference type="ARBA" id="ARBA00022842"/>
    </source>
</evidence>
<feature type="site" description="Interaction with substrate tRNA" evidence="10">
    <location>
        <position position="129"/>
    </location>
</feature>
<gene>
    <name evidence="10 14" type="primary">miaA</name>
    <name evidence="14" type="ORF">Mal48_48290</name>
</gene>
<comment type="similarity">
    <text evidence="3 10 13">Belongs to the IPP transferase family.</text>
</comment>
<feature type="site" description="Interaction with substrate tRNA" evidence="10">
    <location>
        <position position="107"/>
    </location>
</feature>
<evidence type="ECO:0000256" key="12">
    <source>
        <dbReference type="RuleBase" id="RU003784"/>
    </source>
</evidence>
<dbReference type="HAMAP" id="MF_00185">
    <property type="entry name" value="IPP_trans"/>
    <property type="match status" value="1"/>
</dbReference>
<keyword evidence="8 10" id="KW-0460">Magnesium</keyword>
<keyword evidence="15" id="KW-1185">Reference proteome</keyword>
<evidence type="ECO:0000256" key="10">
    <source>
        <dbReference type="HAMAP-Rule" id="MF_00185"/>
    </source>
</evidence>
<feature type="binding site" evidence="10">
    <location>
        <begin position="16"/>
        <end position="23"/>
    </location>
    <ligand>
        <name>ATP</name>
        <dbReference type="ChEBI" id="CHEBI:30616"/>
    </ligand>
</feature>
<dbReference type="EC" id="2.5.1.75" evidence="10"/>
<dbReference type="GO" id="GO:0006400">
    <property type="term" value="P:tRNA modification"/>
    <property type="evidence" value="ECO:0007669"/>
    <property type="project" value="TreeGrafter"/>
</dbReference>
<evidence type="ECO:0000256" key="4">
    <source>
        <dbReference type="ARBA" id="ARBA00022679"/>
    </source>
</evidence>
<dbReference type="Proteomes" id="UP000315724">
    <property type="component" value="Chromosome"/>
</dbReference>
<dbReference type="Gene3D" id="3.40.50.300">
    <property type="entry name" value="P-loop containing nucleotide triphosphate hydrolases"/>
    <property type="match status" value="1"/>
</dbReference>
<dbReference type="InterPro" id="IPR039657">
    <property type="entry name" value="Dimethylallyltransferase"/>
</dbReference>
<keyword evidence="6 10" id="KW-0547">Nucleotide-binding</keyword>
<name>A0A517QV94_9PLAN</name>
<dbReference type="PANTHER" id="PTHR11088">
    <property type="entry name" value="TRNA DIMETHYLALLYLTRANSFERASE"/>
    <property type="match status" value="1"/>
</dbReference>
<evidence type="ECO:0000256" key="9">
    <source>
        <dbReference type="ARBA" id="ARBA00049563"/>
    </source>
</evidence>
<accession>A0A517QV94</accession>
<comment type="function">
    <text evidence="2 10 12">Catalyzes the transfer of a dimethylallyl group onto the adenine at position 37 in tRNAs that read codons beginning with uridine, leading to the formation of N6-(dimethylallyl)adenosine (i(6)A).</text>
</comment>
<dbReference type="NCBIfam" id="TIGR00174">
    <property type="entry name" value="miaA"/>
    <property type="match status" value="1"/>
</dbReference>
<dbReference type="GO" id="GO:0052381">
    <property type="term" value="F:tRNA dimethylallyltransferase activity"/>
    <property type="evidence" value="ECO:0007669"/>
    <property type="project" value="UniProtKB-UniRule"/>
</dbReference>
<reference evidence="14 15" key="1">
    <citation type="submission" date="2019-02" db="EMBL/GenBank/DDBJ databases">
        <title>Deep-cultivation of Planctomycetes and their phenomic and genomic characterization uncovers novel biology.</title>
        <authorList>
            <person name="Wiegand S."/>
            <person name="Jogler M."/>
            <person name="Boedeker C."/>
            <person name="Pinto D."/>
            <person name="Vollmers J."/>
            <person name="Rivas-Marin E."/>
            <person name="Kohn T."/>
            <person name="Peeters S.H."/>
            <person name="Heuer A."/>
            <person name="Rast P."/>
            <person name="Oberbeckmann S."/>
            <person name="Bunk B."/>
            <person name="Jeske O."/>
            <person name="Meyerdierks A."/>
            <person name="Storesund J.E."/>
            <person name="Kallscheuer N."/>
            <person name="Luecker S."/>
            <person name="Lage O.M."/>
            <person name="Pohl T."/>
            <person name="Merkel B.J."/>
            <person name="Hornburger P."/>
            <person name="Mueller R.-W."/>
            <person name="Bruemmer F."/>
            <person name="Labrenz M."/>
            <person name="Spormann A.M."/>
            <person name="Op den Camp H."/>
            <person name="Overmann J."/>
            <person name="Amann R."/>
            <person name="Jetten M.S.M."/>
            <person name="Mascher T."/>
            <person name="Medema M.H."/>
            <person name="Devos D.P."/>
            <person name="Kaster A.-K."/>
            <person name="Ovreas L."/>
            <person name="Rohde M."/>
            <person name="Galperin M.Y."/>
            <person name="Jogler C."/>
        </authorList>
    </citation>
    <scope>NUCLEOTIDE SEQUENCE [LARGE SCALE GENOMIC DNA]</scope>
    <source>
        <strain evidence="14 15">Mal48</strain>
    </source>
</reference>
<dbReference type="OrthoDB" id="9776390at2"/>
<comment type="subunit">
    <text evidence="10">Monomer.</text>
</comment>
<evidence type="ECO:0000256" key="6">
    <source>
        <dbReference type="ARBA" id="ARBA00022741"/>
    </source>
</evidence>
<evidence type="ECO:0000256" key="11">
    <source>
        <dbReference type="RuleBase" id="RU003783"/>
    </source>
</evidence>
<dbReference type="KEGG" id="tpol:Mal48_48290"/>
<dbReference type="InterPro" id="IPR018022">
    <property type="entry name" value="IPT"/>
</dbReference>
<dbReference type="InterPro" id="IPR027417">
    <property type="entry name" value="P-loop_NTPase"/>
</dbReference>
<comment type="cofactor">
    <cofactor evidence="1 10">
        <name>Mg(2+)</name>
        <dbReference type="ChEBI" id="CHEBI:18420"/>
    </cofactor>
</comment>
<dbReference type="GO" id="GO:0005524">
    <property type="term" value="F:ATP binding"/>
    <property type="evidence" value="ECO:0007669"/>
    <property type="project" value="UniProtKB-UniRule"/>
</dbReference>
<proteinExistence type="inferred from homology"/>
<evidence type="ECO:0000256" key="2">
    <source>
        <dbReference type="ARBA" id="ARBA00003213"/>
    </source>
</evidence>
<feature type="region of interest" description="Interaction with substrate tRNA" evidence="10">
    <location>
        <begin position="41"/>
        <end position="44"/>
    </location>
</feature>
<organism evidence="14 15">
    <name type="scientific">Thalassoglobus polymorphus</name>
    <dbReference type="NCBI Taxonomy" id="2527994"/>
    <lineage>
        <taxon>Bacteria</taxon>
        <taxon>Pseudomonadati</taxon>
        <taxon>Planctomycetota</taxon>
        <taxon>Planctomycetia</taxon>
        <taxon>Planctomycetales</taxon>
        <taxon>Planctomycetaceae</taxon>
        <taxon>Thalassoglobus</taxon>
    </lineage>
</organism>
<comment type="catalytic activity">
    <reaction evidence="9 10 11">
        <text>adenosine(37) in tRNA + dimethylallyl diphosphate = N(6)-dimethylallyladenosine(37) in tRNA + diphosphate</text>
        <dbReference type="Rhea" id="RHEA:26482"/>
        <dbReference type="Rhea" id="RHEA-COMP:10162"/>
        <dbReference type="Rhea" id="RHEA-COMP:10375"/>
        <dbReference type="ChEBI" id="CHEBI:33019"/>
        <dbReference type="ChEBI" id="CHEBI:57623"/>
        <dbReference type="ChEBI" id="CHEBI:74411"/>
        <dbReference type="ChEBI" id="CHEBI:74415"/>
        <dbReference type="EC" id="2.5.1.75"/>
    </reaction>
</comment>
<evidence type="ECO:0000313" key="14">
    <source>
        <dbReference type="EMBL" id="QDT35552.1"/>
    </source>
</evidence>
<evidence type="ECO:0000256" key="13">
    <source>
        <dbReference type="RuleBase" id="RU003785"/>
    </source>
</evidence>
<dbReference type="RefSeq" id="WP_145205308.1">
    <property type="nucleotide sequence ID" value="NZ_CP036267.1"/>
</dbReference>
<keyword evidence="4 10" id="KW-0808">Transferase</keyword>
<dbReference type="Gene3D" id="1.10.20.140">
    <property type="match status" value="1"/>
</dbReference>
<keyword evidence="7 10" id="KW-0067">ATP-binding</keyword>
<evidence type="ECO:0000256" key="5">
    <source>
        <dbReference type="ARBA" id="ARBA00022694"/>
    </source>
</evidence>
<dbReference type="PANTHER" id="PTHR11088:SF60">
    <property type="entry name" value="TRNA DIMETHYLALLYLTRANSFERASE"/>
    <property type="match status" value="1"/>
</dbReference>
<evidence type="ECO:0000256" key="3">
    <source>
        <dbReference type="ARBA" id="ARBA00005842"/>
    </source>
</evidence>
<feature type="binding site" evidence="10">
    <location>
        <begin position="18"/>
        <end position="23"/>
    </location>
    <ligand>
        <name>substrate</name>
    </ligand>
</feature>
<protein>
    <recommendedName>
        <fullName evidence="10">tRNA dimethylallyltransferase</fullName>
        <ecNumber evidence="10">2.5.1.75</ecNumber>
    </recommendedName>
    <alternativeName>
        <fullName evidence="10">Dimethylallyl diphosphate:tRNA dimethylallyltransferase</fullName>
        <shortName evidence="10">DMAPP:tRNA dimethylallyltransferase</shortName>
        <shortName evidence="10">DMATase</shortName>
    </alternativeName>
    <alternativeName>
        <fullName evidence="10">Isopentenyl-diphosphate:tRNA isopentenyltransferase</fullName>
        <shortName evidence="10">IPP transferase</shortName>
        <shortName evidence="10">IPPT</shortName>
        <shortName evidence="10">IPTase</shortName>
    </alternativeName>
</protein>
<dbReference type="AlphaFoldDB" id="A0A517QV94"/>
<evidence type="ECO:0000256" key="1">
    <source>
        <dbReference type="ARBA" id="ARBA00001946"/>
    </source>
</evidence>
<evidence type="ECO:0000256" key="7">
    <source>
        <dbReference type="ARBA" id="ARBA00022840"/>
    </source>
</evidence>
<sequence length="311" mass="35722">MKFPLEILQQCWFLAGPTASGKTALGIELAKRIGGEIISLDSMAIYQQMDIGTAKPTPAEQSQIPHHLIDVIAAHEDFSTADYMEQSRAACEEVLSRKKIPIFVGGTGLYLRAVLRGVFEGPEADWDYRRQLEERAQHEEANWLYSQLQSVDSATAERLHPNDARRLIRALEIHHVTGSPASELQDEGPLPKEEQPKHVYWLHPDRDWLYERINRRVELMIEQGLEEEVRSLLALDPPIGRTARQGLGYREMIDFVEGRIATIEEAIELIQTRTRQFAKRQHTWFRNLEECRAIEFPREATTASLLERFVD</sequence>
<keyword evidence="5 10" id="KW-0819">tRNA processing</keyword>
<dbReference type="Pfam" id="PF01715">
    <property type="entry name" value="IPPT"/>
    <property type="match status" value="1"/>
</dbReference>
<dbReference type="SUPFAM" id="SSF52540">
    <property type="entry name" value="P-loop containing nucleoside triphosphate hydrolases"/>
    <property type="match status" value="1"/>
</dbReference>
<dbReference type="EMBL" id="CP036267">
    <property type="protein sequence ID" value="QDT35552.1"/>
    <property type="molecule type" value="Genomic_DNA"/>
</dbReference>
<evidence type="ECO:0000313" key="15">
    <source>
        <dbReference type="Proteomes" id="UP000315724"/>
    </source>
</evidence>